<reference evidence="2 3" key="1">
    <citation type="submission" date="2016-11" db="EMBL/GenBank/DDBJ databases">
        <authorList>
            <person name="Jaros S."/>
            <person name="Januszkiewicz K."/>
            <person name="Wedrychowicz H."/>
        </authorList>
    </citation>
    <scope>NUCLEOTIDE SEQUENCE [LARGE SCALE GENOMIC DNA]</scope>
    <source>
        <strain evidence="2 3">GAS138</strain>
    </source>
</reference>
<organism evidence="2 3">
    <name type="scientific">Bradyrhizobium erythrophlei</name>
    <dbReference type="NCBI Taxonomy" id="1437360"/>
    <lineage>
        <taxon>Bacteria</taxon>
        <taxon>Pseudomonadati</taxon>
        <taxon>Pseudomonadota</taxon>
        <taxon>Alphaproteobacteria</taxon>
        <taxon>Hyphomicrobiales</taxon>
        <taxon>Nitrobacteraceae</taxon>
        <taxon>Bradyrhizobium</taxon>
    </lineage>
</organism>
<evidence type="ECO:0000313" key="2">
    <source>
        <dbReference type="EMBL" id="SHI11760.1"/>
    </source>
</evidence>
<keyword evidence="1" id="KW-0812">Transmembrane</keyword>
<name>A0A1M5YIA2_9BRAD</name>
<dbReference type="OrthoDB" id="9812418at2"/>
<feature type="transmembrane region" description="Helical" evidence="1">
    <location>
        <begin position="43"/>
        <end position="59"/>
    </location>
</feature>
<dbReference type="AlphaFoldDB" id="A0A1M5YIA2"/>
<gene>
    <name evidence="2" type="ORF">SAMN05443248_8356</name>
</gene>
<protein>
    <recommendedName>
        <fullName evidence="4">Copper resistance protein D</fullName>
    </recommendedName>
</protein>
<dbReference type="Proteomes" id="UP000189796">
    <property type="component" value="Chromosome I"/>
</dbReference>
<feature type="transmembrane region" description="Helical" evidence="1">
    <location>
        <begin position="112"/>
        <end position="132"/>
    </location>
</feature>
<dbReference type="EMBL" id="LT670817">
    <property type="protein sequence ID" value="SHI11760.1"/>
    <property type="molecule type" value="Genomic_DNA"/>
</dbReference>
<keyword evidence="1" id="KW-1133">Transmembrane helix</keyword>
<evidence type="ECO:0000313" key="3">
    <source>
        <dbReference type="Proteomes" id="UP000189796"/>
    </source>
</evidence>
<keyword evidence="1" id="KW-0472">Membrane</keyword>
<evidence type="ECO:0008006" key="4">
    <source>
        <dbReference type="Google" id="ProtNLM"/>
    </source>
</evidence>
<proteinExistence type="predicted"/>
<evidence type="ECO:0000256" key="1">
    <source>
        <dbReference type="SAM" id="Phobius"/>
    </source>
</evidence>
<accession>A0A1M5YIA2</accession>
<sequence length="135" mass="14088">MQIMFIIAQVLHVLSGVFWGGTTFALARIGGDTATPLYKPQMGAAGVAIATGGLLWFLLHRGSFGTQEHVLGAGAICAVLAAGVQAVAYVYVPHNLGDSNEPEVAKLRHRTATGQRIAALLLVVTIGCMAAARYV</sequence>
<feature type="transmembrane region" description="Helical" evidence="1">
    <location>
        <begin position="71"/>
        <end position="92"/>
    </location>
</feature>